<organism evidence="3 4">
    <name type="scientific">Conexibacter woesei (strain DSM 14684 / CCUG 47730 / CIP 108061 / JCM 11494 / NBRC 100937 / ID131577)</name>
    <dbReference type="NCBI Taxonomy" id="469383"/>
    <lineage>
        <taxon>Bacteria</taxon>
        <taxon>Bacillati</taxon>
        <taxon>Actinomycetota</taxon>
        <taxon>Thermoleophilia</taxon>
        <taxon>Solirubrobacterales</taxon>
        <taxon>Conexibacteraceae</taxon>
        <taxon>Conexibacter</taxon>
    </lineage>
</organism>
<dbReference type="EMBL" id="CP001854">
    <property type="protein sequence ID" value="ADB52345.1"/>
    <property type="molecule type" value="Genomic_DNA"/>
</dbReference>
<evidence type="ECO:0000256" key="1">
    <source>
        <dbReference type="SAM" id="SignalP"/>
    </source>
</evidence>
<feature type="chain" id="PRO_5003042949" evidence="1">
    <location>
        <begin position="25"/>
        <end position="94"/>
    </location>
</feature>
<dbReference type="OrthoDB" id="6048299at2"/>
<evidence type="ECO:0000259" key="2">
    <source>
        <dbReference type="Pfam" id="PF05901"/>
    </source>
</evidence>
<dbReference type="HOGENOM" id="CLU_161979_0_0_11"/>
<reference evidence="3 4" key="1">
    <citation type="journal article" date="2010" name="Stand. Genomic Sci.">
        <title>Complete genome sequence of Conexibacter woesei type strain (ID131577).</title>
        <authorList>
            <person name="Pukall R."/>
            <person name="Lapidus A."/>
            <person name="Glavina Del Rio T."/>
            <person name="Copeland A."/>
            <person name="Tice H."/>
            <person name="Cheng J.-F."/>
            <person name="Lucas S."/>
            <person name="Chen F."/>
            <person name="Nolan M."/>
            <person name="Bruce D."/>
            <person name="Goodwin L."/>
            <person name="Pitluck S."/>
            <person name="Mavromatis K."/>
            <person name="Ivanova N."/>
            <person name="Ovchinnikova G."/>
            <person name="Pati A."/>
            <person name="Chen A."/>
            <person name="Palaniappan K."/>
            <person name="Land M."/>
            <person name="Hauser L."/>
            <person name="Chang Y.-J."/>
            <person name="Jeffries C.D."/>
            <person name="Chain P."/>
            <person name="Meincke L."/>
            <person name="Sims D."/>
            <person name="Brettin T."/>
            <person name="Detter J.C."/>
            <person name="Rohde M."/>
            <person name="Goeker M."/>
            <person name="Bristow J."/>
            <person name="Eisen J.A."/>
            <person name="Markowitz V."/>
            <person name="Kyrpides N.C."/>
            <person name="Klenk H.-P."/>
            <person name="Hugenholtz P."/>
        </authorList>
    </citation>
    <scope>NUCLEOTIDE SEQUENCE [LARGE SCALE GENOMIC DNA]</scope>
    <source>
        <strain evidence="4">DSM 14684 / CIP 108061 / JCM 11494 / NBRC 100937 / ID131577</strain>
    </source>
</reference>
<dbReference type="RefSeq" id="WP_012935396.1">
    <property type="nucleotide sequence ID" value="NC_013739.1"/>
</dbReference>
<proteinExistence type="predicted"/>
<dbReference type="eggNOG" id="COG3583">
    <property type="taxonomic scope" value="Bacteria"/>
</dbReference>
<dbReference type="Pfam" id="PF05901">
    <property type="entry name" value="Excalibur"/>
    <property type="match status" value="1"/>
</dbReference>
<gene>
    <name evidence="3" type="ordered locus">Cwoe_3928</name>
</gene>
<dbReference type="InterPro" id="IPR008613">
    <property type="entry name" value="Excalibur_Ca-bd_domain"/>
</dbReference>
<dbReference type="STRING" id="469383.Cwoe_3928"/>
<name>D3F3I0_CONWI</name>
<reference evidence="4" key="2">
    <citation type="submission" date="2010-01" db="EMBL/GenBank/DDBJ databases">
        <title>The complete genome of Conexibacter woesei DSM 14684.</title>
        <authorList>
            <consortium name="US DOE Joint Genome Institute (JGI-PGF)"/>
            <person name="Lucas S."/>
            <person name="Copeland A."/>
            <person name="Lapidus A."/>
            <person name="Glavina del Rio T."/>
            <person name="Dalin E."/>
            <person name="Tice H."/>
            <person name="Bruce D."/>
            <person name="Goodwin L."/>
            <person name="Pitluck S."/>
            <person name="Kyrpides N."/>
            <person name="Mavromatis K."/>
            <person name="Ivanova N."/>
            <person name="Mikhailova N."/>
            <person name="Chertkov O."/>
            <person name="Brettin T."/>
            <person name="Detter J.C."/>
            <person name="Han C."/>
            <person name="Larimer F."/>
            <person name="Land M."/>
            <person name="Hauser L."/>
            <person name="Markowitz V."/>
            <person name="Cheng J.-F."/>
            <person name="Hugenholtz P."/>
            <person name="Woyke T."/>
            <person name="Wu D."/>
            <person name="Pukall R."/>
            <person name="Steenblock K."/>
            <person name="Schneider S."/>
            <person name="Klenk H.-P."/>
            <person name="Eisen J.A."/>
        </authorList>
    </citation>
    <scope>NUCLEOTIDE SEQUENCE [LARGE SCALE GENOMIC DNA]</scope>
    <source>
        <strain evidence="4">DSM 14684 / CIP 108061 / JCM 11494 / NBRC 100937 / ID131577</strain>
    </source>
</reference>
<feature type="signal peptide" evidence="1">
    <location>
        <begin position="1"/>
        <end position="24"/>
    </location>
</feature>
<keyword evidence="4" id="KW-1185">Reference proteome</keyword>
<evidence type="ECO:0000313" key="4">
    <source>
        <dbReference type="Proteomes" id="UP000008229"/>
    </source>
</evidence>
<protein>
    <submittedName>
        <fullName evidence="3">Excalibur domain protein</fullName>
    </submittedName>
</protein>
<dbReference type="AlphaFoldDB" id="D3F3I0"/>
<feature type="domain" description="Excalibur calcium-binding" evidence="2">
    <location>
        <begin position="75"/>
        <end position="94"/>
    </location>
</feature>
<keyword evidence="1" id="KW-0732">Signal</keyword>
<dbReference type="Proteomes" id="UP000008229">
    <property type="component" value="Chromosome"/>
</dbReference>
<accession>D3F3I0</accession>
<dbReference type="KEGG" id="cwo:Cwoe_3928"/>
<evidence type="ECO:0000313" key="3">
    <source>
        <dbReference type="EMBL" id="ADB52345.1"/>
    </source>
</evidence>
<sequence precursor="true">MRKLLLAGLATASLAALPAVPALAAKDRGDAPAASTSKRKCDPNYRGRCLRPGVSDYDCAGGSGNGPYYVSGPFRVVGSDRHRLDADGDGIACE</sequence>